<comment type="subunit">
    <text evidence="2">Homodimer.</text>
</comment>
<dbReference type="GO" id="GO:0004414">
    <property type="term" value="F:homoserine O-acetyltransferase activity"/>
    <property type="evidence" value="ECO:0007669"/>
    <property type="project" value="UniProtKB-UniRule"/>
</dbReference>
<feature type="binding site" evidence="2">
    <location>
        <position position="327"/>
    </location>
    <ligand>
        <name>substrate</name>
    </ligand>
</feature>
<dbReference type="EC" id="2.3.1.31" evidence="2"/>
<dbReference type="EMBL" id="QFFJ01000003">
    <property type="protein sequence ID" value="RBL87991.1"/>
    <property type="molecule type" value="Genomic_DNA"/>
</dbReference>
<comment type="function">
    <text evidence="2">Transfers an acetyl group from acetyl-CoA to L-homoserine, forming acetyl-L-homoserine.</text>
</comment>
<dbReference type="SUPFAM" id="SSF53474">
    <property type="entry name" value="alpha/beta-Hydrolases"/>
    <property type="match status" value="1"/>
</dbReference>
<gene>
    <name evidence="5" type="primary">metX</name>
    <name evidence="2" type="synonym">metXA</name>
    <name evidence="5" type="ORF">DF182_31125</name>
</gene>
<accession>A0A365XPP7</accession>
<comment type="caution">
    <text evidence="2">Lacks conserved residue(s) required for the propagation of feature annotation.</text>
</comment>
<dbReference type="HAMAP" id="MF_00296">
    <property type="entry name" value="MetX_acyltransf"/>
    <property type="match status" value="1"/>
</dbReference>
<comment type="catalytic activity">
    <reaction evidence="2">
        <text>L-homoserine + acetyl-CoA = O-acetyl-L-homoserine + CoA</text>
        <dbReference type="Rhea" id="RHEA:13701"/>
        <dbReference type="ChEBI" id="CHEBI:57287"/>
        <dbReference type="ChEBI" id="CHEBI:57288"/>
        <dbReference type="ChEBI" id="CHEBI:57476"/>
        <dbReference type="ChEBI" id="CHEBI:57716"/>
        <dbReference type="EC" id="2.3.1.31"/>
    </reaction>
</comment>
<keyword evidence="2" id="KW-0028">Amino-acid biosynthesis</keyword>
<name>A0A365XPP7_9BACT</name>
<evidence type="ECO:0000259" key="4">
    <source>
        <dbReference type="Pfam" id="PF00561"/>
    </source>
</evidence>
<dbReference type="GO" id="GO:0009092">
    <property type="term" value="P:homoserine metabolic process"/>
    <property type="evidence" value="ECO:0007669"/>
    <property type="project" value="TreeGrafter"/>
</dbReference>
<evidence type="ECO:0000313" key="6">
    <source>
        <dbReference type="Proteomes" id="UP000253410"/>
    </source>
</evidence>
<evidence type="ECO:0000313" key="5">
    <source>
        <dbReference type="EMBL" id="RBL87991.1"/>
    </source>
</evidence>
<dbReference type="GO" id="GO:0005737">
    <property type="term" value="C:cytoplasm"/>
    <property type="evidence" value="ECO:0007669"/>
    <property type="project" value="UniProtKB-SubCell"/>
</dbReference>
<keyword evidence="6" id="KW-1185">Reference proteome</keyword>
<dbReference type="AlphaFoldDB" id="A0A365XPP7"/>
<dbReference type="NCBIfam" id="NF001209">
    <property type="entry name" value="PRK00175.1"/>
    <property type="match status" value="1"/>
</dbReference>
<comment type="subcellular location">
    <subcellularLocation>
        <location evidence="2">Cytoplasm</location>
    </subcellularLocation>
</comment>
<dbReference type="OrthoDB" id="9800754at2"/>
<proteinExistence type="inferred from homology"/>
<organism evidence="5 6">
    <name type="scientific">Chitinophaga flava</name>
    <dbReference type="NCBI Taxonomy" id="2259036"/>
    <lineage>
        <taxon>Bacteria</taxon>
        <taxon>Pseudomonadati</taxon>
        <taxon>Bacteroidota</taxon>
        <taxon>Chitinophagia</taxon>
        <taxon>Chitinophagales</taxon>
        <taxon>Chitinophagaceae</taxon>
        <taxon>Chitinophaga</taxon>
    </lineage>
</organism>
<dbReference type="PANTHER" id="PTHR32268">
    <property type="entry name" value="HOMOSERINE O-ACETYLTRANSFERASE"/>
    <property type="match status" value="1"/>
</dbReference>
<feature type="active site" description="Nucleophile" evidence="2 3">
    <location>
        <position position="142"/>
    </location>
</feature>
<dbReference type="NCBIfam" id="TIGR01392">
    <property type="entry name" value="homoserO_Ac_trn"/>
    <property type="match status" value="1"/>
</dbReference>
<sequence length="359" mass="40424">MCKNFGLLSVKVFHSKAPFRLESGQVLPELHIAYHTYGTMQADGSNVVWVCHALTANSDVADWWSGLIGHDRVIDPARHFIVCANIIGSCYGSSGPHTVNPDTETPWFHSFPAITIRDMVQAHRLLREHLQIQRIDLLVGGSMGGYQVLEWALTEPEIISRLFLLCTGAAESAWGIAIHTAQRLSIEADSTWKDDTYSAGHNGLKAARAIGMVTYRNYQTFMRTQSDPDKEKTDGFRASSYISYQGDKLVKRFNAQSYWLLTKAMDSHNIARGRHEDISTSLSHIQQPVLLIGISSDILCPPEEQRLLATYLPHATYHEIDSSYGHDGFLIEFEKIGKILSHWNCDAYDLSDDRTKWEL</sequence>
<dbReference type="PANTHER" id="PTHR32268:SF11">
    <property type="entry name" value="HOMOSERINE O-ACETYLTRANSFERASE"/>
    <property type="match status" value="1"/>
</dbReference>
<dbReference type="InterPro" id="IPR000073">
    <property type="entry name" value="AB_hydrolase_1"/>
</dbReference>
<dbReference type="Gene3D" id="3.40.50.1820">
    <property type="entry name" value="alpha/beta hydrolase"/>
    <property type="match status" value="1"/>
</dbReference>
<keyword evidence="2" id="KW-0486">Methionine biosynthesis</keyword>
<dbReference type="GO" id="GO:0009086">
    <property type="term" value="P:methionine biosynthetic process"/>
    <property type="evidence" value="ECO:0007669"/>
    <property type="project" value="UniProtKB-UniRule"/>
</dbReference>
<dbReference type="UniPathway" id="UPA00051">
    <property type="reaction ID" value="UER00074"/>
</dbReference>
<dbReference type="Pfam" id="PF00561">
    <property type="entry name" value="Abhydrolase_1"/>
    <property type="match status" value="1"/>
</dbReference>
<dbReference type="InterPro" id="IPR008220">
    <property type="entry name" value="HAT_MetX-like"/>
</dbReference>
<evidence type="ECO:0000256" key="2">
    <source>
        <dbReference type="HAMAP-Rule" id="MF_00296"/>
    </source>
</evidence>
<comment type="caution">
    <text evidence="5">The sequence shown here is derived from an EMBL/GenBank/DDBJ whole genome shotgun (WGS) entry which is preliminary data.</text>
</comment>
<dbReference type="PIRSF" id="PIRSF000443">
    <property type="entry name" value="Homoser_Ac_trans"/>
    <property type="match status" value="1"/>
</dbReference>
<dbReference type="InterPro" id="IPR029058">
    <property type="entry name" value="AB_hydrolase_fold"/>
</dbReference>
<comment type="similarity">
    <text evidence="2">Belongs to the AB hydrolase superfamily. MetX family.</text>
</comment>
<feature type="active site" evidence="2 3">
    <location>
        <position position="297"/>
    </location>
</feature>
<feature type="active site" evidence="2 3">
    <location>
        <position position="326"/>
    </location>
</feature>
<keyword evidence="2" id="KW-0012">Acyltransferase</keyword>
<feature type="binding site" evidence="2">
    <location>
        <position position="208"/>
    </location>
    <ligand>
        <name>substrate</name>
    </ligand>
</feature>
<comment type="pathway">
    <text evidence="2">Amino-acid biosynthesis; L-methionine biosynthesis via de novo pathway; O-acetyl-L-homoserine from L-homoserine: step 1/1.</text>
</comment>
<evidence type="ECO:0000256" key="3">
    <source>
        <dbReference type="PIRSR" id="PIRSR000443-1"/>
    </source>
</evidence>
<protein>
    <recommendedName>
        <fullName evidence="2">Homoserine O-acetyltransferase</fullName>
        <shortName evidence="2">HAT</shortName>
        <ecNumber evidence="2">2.3.1.31</ecNumber>
    </recommendedName>
    <alternativeName>
        <fullName evidence="2">Homoserine transacetylase</fullName>
        <shortName evidence="2">HTA</shortName>
    </alternativeName>
</protein>
<reference evidence="5 6" key="1">
    <citation type="submission" date="2018-05" db="EMBL/GenBank/DDBJ databases">
        <title>Chitinophaga sp. K3CV102501T nov., isolated from isolated from a monsoon evergreen broad-leaved forest soil.</title>
        <authorList>
            <person name="Lv Y."/>
        </authorList>
    </citation>
    <scope>NUCLEOTIDE SEQUENCE [LARGE SCALE GENOMIC DNA]</scope>
    <source>
        <strain evidence="5 6">GDMCC 1.1325</strain>
    </source>
</reference>
<keyword evidence="2" id="KW-0963">Cytoplasm</keyword>
<dbReference type="Proteomes" id="UP000253410">
    <property type="component" value="Unassembled WGS sequence"/>
</dbReference>
<evidence type="ECO:0000256" key="1">
    <source>
        <dbReference type="ARBA" id="ARBA00022679"/>
    </source>
</evidence>
<keyword evidence="1 2" id="KW-0808">Transferase</keyword>
<feature type="domain" description="AB hydrolase-1" evidence="4">
    <location>
        <begin position="47"/>
        <end position="330"/>
    </location>
</feature>